<evidence type="ECO:0000256" key="5">
    <source>
        <dbReference type="ARBA" id="ARBA00022741"/>
    </source>
</evidence>
<dbReference type="FunFam" id="3.40.367.20:FF:000005">
    <property type="entry name" value="Phosphotransferase"/>
    <property type="match status" value="1"/>
</dbReference>
<name>A0A183JIV1_9TREM</name>
<evidence type="ECO:0000256" key="4">
    <source>
        <dbReference type="ARBA" id="ARBA00022679"/>
    </source>
</evidence>
<evidence type="ECO:0000256" key="7">
    <source>
        <dbReference type="ARBA" id="ARBA00022840"/>
    </source>
</evidence>
<reference evidence="17 18" key="2">
    <citation type="submission" date="2018-11" db="EMBL/GenBank/DDBJ databases">
        <authorList>
            <consortium name="Pathogen Informatics"/>
        </authorList>
    </citation>
    <scope>NUCLEOTIDE SEQUENCE [LARGE SCALE GENOMIC DNA]</scope>
    <source>
        <strain evidence="17">Dakar</strain>
        <strain evidence="18">Dakar, Senegal</strain>
    </source>
</reference>
<dbReference type="SUPFAM" id="SSF53067">
    <property type="entry name" value="Actin-like ATPase domain"/>
    <property type="match status" value="2"/>
</dbReference>
<dbReference type="GO" id="GO:0006006">
    <property type="term" value="P:glucose metabolic process"/>
    <property type="evidence" value="ECO:0007669"/>
    <property type="project" value="TreeGrafter"/>
</dbReference>
<dbReference type="Gene3D" id="3.40.367.20">
    <property type="match status" value="1"/>
</dbReference>
<evidence type="ECO:0000256" key="9">
    <source>
        <dbReference type="ARBA" id="ARBA00044613"/>
    </source>
</evidence>
<comment type="pathway">
    <text evidence="1">Carbohydrate degradation; glycolysis; D-glyceraldehyde 3-phosphate and glycerone phosphate from D-glucose: step 1/4.</text>
</comment>
<comment type="catalytic activity">
    <reaction evidence="11">
        <text>D-glucose + ATP = D-glucose 6-phosphate + ADP + H(+)</text>
        <dbReference type="Rhea" id="RHEA:17825"/>
        <dbReference type="ChEBI" id="CHEBI:4167"/>
        <dbReference type="ChEBI" id="CHEBI:15378"/>
        <dbReference type="ChEBI" id="CHEBI:30616"/>
        <dbReference type="ChEBI" id="CHEBI:61548"/>
        <dbReference type="ChEBI" id="CHEBI:456216"/>
        <dbReference type="EC" id="2.7.1.1"/>
    </reaction>
    <physiologicalReaction direction="left-to-right" evidence="11">
        <dbReference type="Rhea" id="RHEA:17826"/>
    </physiologicalReaction>
</comment>
<dbReference type="PROSITE" id="PS00378">
    <property type="entry name" value="HEXOKINASE_1"/>
    <property type="match status" value="1"/>
</dbReference>
<dbReference type="CDD" id="cd24019">
    <property type="entry name" value="ASKHA_NBD_HK_meta"/>
    <property type="match status" value="1"/>
</dbReference>
<keyword evidence="6 14" id="KW-0418">Kinase</keyword>
<evidence type="ECO:0000256" key="14">
    <source>
        <dbReference type="RuleBase" id="RU362007"/>
    </source>
</evidence>
<dbReference type="InterPro" id="IPR022673">
    <property type="entry name" value="Hexokinase_C"/>
</dbReference>
<comment type="catalytic activity">
    <reaction evidence="12">
        <text>D-mannose + ATP = D-mannose 6-phosphate + ADP + H(+)</text>
        <dbReference type="Rhea" id="RHEA:11028"/>
        <dbReference type="ChEBI" id="CHEBI:4208"/>
        <dbReference type="ChEBI" id="CHEBI:15378"/>
        <dbReference type="ChEBI" id="CHEBI:30616"/>
        <dbReference type="ChEBI" id="CHEBI:58735"/>
        <dbReference type="ChEBI" id="CHEBI:456216"/>
        <dbReference type="EC" id="2.7.1.1"/>
    </reaction>
    <physiologicalReaction direction="left-to-right" evidence="12">
        <dbReference type="Rhea" id="RHEA:11029"/>
    </physiologicalReaction>
</comment>
<dbReference type="GO" id="GO:0001678">
    <property type="term" value="P:intracellular glucose homeostasis"/>
    <property type="evidence" value="ECO:0007669"/>
    <property type="project" value="InterPro"/>
</dbReference>
<keyword evidence="4 14" id="KW-0808">Transferase</keyword>
<feature type="domain" description="Hexokinase N-terminal" evidence="15">
    <location>
        <begin position="12"/>
        <end position="206"/>
    </location>
</feature>
<dbReference type="FunFam" id="3.30.420.40:FF:000095">
    <property type="entry name" value="Phosphotransferase"/>
    <property type="match status" value="1"/>
</dbReference>
<comment type="pathway">
    <text evidence="2">Carbohydrate metabolism; hexose metabolism.</text>
</comment>
<dbReference type="AlphaFoldDB" id="A0A183JIV1"/>
<dbReference type="PANTHER" id="PTHR19443:SF16">
    <property type="entry name" value="HEXOKINASE TYPE 1-RELATED"/>
    <property type="match status" value="1"/>
</dbReference>
<organism evidence="19">
    <name type="scientific">Schistosoma curassoni</name>
    <dbReference type="NCBI Taxonomy" id="6186"/>
    <lineage>
        <taxon>Eukaryota</taxon>
        <taxon>Metazoa</taxon>
        <taxon>Spiralia</taxon>
        <taxon>Lophotrochozoa</taxon>
        <taxon>Platyhelminthes</taxon>
        <taxon>Trematoda</taxon>
        <taxon>Digenea</taxon>
        <taxon>Strigeidida</taxon>
        <taxon>Schistosomatoidea</taxon>
        <taxon>Schistosomatidae</taxon>
        <taxon>Schistosoma</taxon>
    </lineage>
</organism>
<evidence type="ECO:0000259" key="15">
    <source>
        <dbReference type="Pfam" id="PF00349"/>
    </source>
</evidence>
<keyword evidence="5 14" id="KW-0547">Nucleotide-binding</keyword>
<evidence type="ECO:0000256" key="11">
    <source>
        <dbReference type="ARBA" id="ARBA00048160"/>
    </source>
</evidence>
<gene>
    <name evidence="17" type="ORF">SCUD_LOCUS2626</name>
</gene>
<dbReference type="UniPathway" id="UPA00242"/>
<evidence type="ECO:0000256" key="10">
    <source>
        <dbReference type="ARBA" id="ARBA00047905"/>
    </source>
</evidence>
<dbReference type="Pfam" id="PF00349">
    <property type="entry name" value="Hexokinase_1"/>
    <property type="match status" value="1"/>
</dbReference>
<reference evidence="19" key="1">
    <citation type="submission" date="2016-06" db="UniProtKB">
        <authorList>
            <consortium name="WormBaseParasite"/>
        </authorList>
    </citation>
    <scope>IDENTIFICATION</scope>
</reference>
<keyword evidence="7 14" id="KW-0067">ATP-binding</keyword>
<evidence type="ECO:0000313" key="17">
    <source>
        <dbReference type="EMBL" id="VDO75860.1"/>
    </source>
</evidence>
<dbReference type="Proteomes" id="UP000279833">
    <property type="component" value="Unassembled WGS sequence"/>
</dbReference>
<evidence type="ECO:0000256" key="1">
    <source>
        <dbReference type="ARBA" id="ARBA00004888"/>
    </source>
</evidence>
<evidence type="ECO:0000259" key="16">
    <source>
        <dbReference type="Pfam" id="PF03727"/>
    </source>
</evidence>
<keyword evidence="8 14" id="KW-0324">Glycolysis</keyword>
<evidence type="ECO:0000256" key="6">
    <source>
        <dbReference type="ARBA" id="ARBA00022777"/>
    </source>
</evidence>
<evidence type="ECO:0000256" key="2">
    <source>
        <dbReference type="ARBA" id="ARBA00005028"/>
    </source>
</evidence>
<sequence length="451" mass="50407">MVFSDKQLFEKVVEILKPLDLSVVDYEEICDRMGESMRLGLQKSTNEKSSIKMFPSYVTRTPNGTETGSFLALDLGGTNYRVLSVTLEGKGKSPTIQERTYCIPAEKMSGSGTELFKYIAETLADFLENNGMKDKKFDLGFTFSFPCVQKGLTHATLVRWTKGFSADGVEGHNVAELLQNELDKRGLNVKCVAVVNDTVGTLASCALEDSKCAVGLIVGTGTNVAYIEDSSKVELMNEVKEPEVVINTEWGAFGEKGELDCWRTQFDKTMDIDSLHPGKQLYEKMVSGMYLGELVRHILVYLVEQKILFRGELPERLKVRNSLLTRYLTDVERDPAHLLYNTHYMLTDDLRVPVVEPIDNRIVRYACEMVVKRAAYLAGAGIACILRRINRSEVTIGVDGSLYKFHPKFCERMTDMVDKLKPKNTRFCLRLSEDGSGKGAAAIAASCSRQN</sequence>
<comment type="catalytic activity">
    <reaction evidence="9">
        <text>a D-hexose + ATP = a D-hexose 6-phosphate + ADP + H(+)</text>
        <dbReference type="Rhea" id="RHEA:22740"/>
        <dbReference type="ChEBI" id="CHEBI:4194"/>
        <dbReference type="ChEBI" id="CHEBI:15378"/>
        <dbReference type="ChEBI" id="CHEBI:30616"/>
        <dbReference type="ChEBI" id="CHEBI:229467"/>
        <dbReference type="ChEBI" id="CHEBI:456216"/>
        <dbReference type="EC" id="2.7.1.1"/>
    </reaction>
    <physiologicalReaction direction="left-to-right" evidence="9">
        <dbReference type="Rhea" id="RHEA:22741"/>
    </physiologicalReaction>
</comment>
<dbReference type="EC" id="2.7.1.-" evidence="14"/>
<dbReference type="UniPathway" id="UPA00109">
    <property type="reaction ID" value="UER00180"/>
</dbReference>
<evidence type="ECO:0000256" key="3">
    <source>
        <dbReference type="ARBA" id="ARBA00009225"/>
    </source>
</evidence>
<dbReference type="InterPro" id="IPR043129">
    <property type="entry name" value="ATPase_NBD"/>
</dbReference>
<dbReference type="InterPro" id="IPR019807">
    <property type="entry name" value="Hexokinase_BS"/>
</dbReference>
<protein>
    <recommendedName>
        <fullName evidence="14">Phosphotransferase</fullName>
        <ecNumber evidence="14">2.7.1.-</ecNumber>
    </recommendedName>
</protein>
<dbReference type="GO" id="GO:0005524">
    <property type="term" value="F:ATP binding"/>
    <property type="evidence" value="ECO:0007669"/>
    <property type="project" value="UniProtKB-UniRule"/>
</dbReference>
<dbReference type="GO" id="GO:0004340">
    <property type="term" value="F:glucokinase activity"/>
    <property type="evidence" value="ECO:0007669"/>
    <property type="project" value="TreeGrafter"/>
</dbReference>
<evidence type="ECO:0000256" key="8">
    <source>
        <dbReference type="ARBA" id="ARBA00023152"/>
    </source>
</evidence>
<proteinExistence type="inferred from homology"/>
<dbReference type="InterPro" id="IPR001312">
    <property type="entry name" value="Hexokinase"/>
</dbReference>
<dbReference type="PANTHER" id="PTHR19443">
    <property type="entry name" value="HEXOKINASE"/>
    <property type="match status" value="1"/>
</dbReference>
<dbReference type="GO" id="GO:0008865">
    <property type="term" value="F:fructokinase activity"/>
    <property type="evidence" value="ECO:0007669"/>
    <property type="project" value="TreeGrafter"/>
</dbReference>
<dbReference type="PRINTS" id="PR00475">
    <property type="entry name" value="HEXOKINASE"/>
</dbReference>
<comment type="catalytic activity">
    <reaction evidence="10">
        <text>D-fructose + ATP = D-fructose 6-phosphate + ADP + H(+)</text>
        <dbReference type="Rhea" id="RHEA:16125"/>
        <dbReference type="ChEBI" id="CHEBI:15378"/>
        <dbReference type="ChEBI" id="CHEBI:30616"/>
        <dbReference type="ChEBI" id="CHEBI:37721"/>
        <dbReference type="ChEBI" id="CHEBI:61527"/>
        <dbReference type="ChEBI" id="CHEBI:456216"/>
        <dbReference type="EC" id="2.7.1.1"/>
    </reaction>
    <physiologicalReaction direction="left-to-right" evidence="10">
        <dbReference type="Rhea" id="RHEA:16126"/>
    </physiologicalReaction>
</comment>
<evidence type="ECO:0000256" key="13">
    <source>
        <dbReference type="ARBA" id="ARBA00059457"/>
    </source>
</evidence>
<keyword evidence="18" id="KW-1185">Reference proteome</keyword>
<dbReference type="Pfam" id="PF03727">
    <property type="entry name" value="Hexokinase_2"/>
    <property type="match status" value="1"/>
</dbReference>
<comment type="function">
    <text evidence="13">Catalyzes the phosphorylation of various hexoses to hexose 6-phosphate.</text>
</comment>
<dbReference type="PROSITE" id="PS51748">
    <property type="entry name" value="HEXOKINASE_2"/>
    <property type="match status" value="1"/>
</dbReference>
<evidence type="ECO:0000313" key="18">
    <source>
        <dbReference type="Proteomes" id="UP000279833"/>
    </source>
</evidence>
<dbReference type="EMBL" id="UZAK01002627">
    <property type="protein sequence ID" value="VDO75860.1"/>
    <property type="molecule type" value="Genomic_DNA"/>
</dbReference>
<evidence type="ECO:0000313" key="19">
    <source>
        <dbReference type="WBParaSite" id="SCUD_0000262501-mRNA-1"/>
    </source>
</evidence>
<dbReference type="GO" id="GO:0005739">
    <property type="term" value="C:mitochondrion"/>
    <property type="evidence" value="ECO:0007669"/>
    <property type="project" value="TreeGrafter"/>
</dbReference>
<dbReference type="OrthoDB" id="419537at2759"/>
<dbReference type="GO" id="GO:0006096">
    <property type="term" value="P:glycolytic process"/>
    <property type="evidence" value="ECO:0007669"/>
    <property type="project" value="UniProtKB-UniPathway"/>
</dbReference>
<dbReference type="Gene3D" id="3.30.420.40">
    <property type="match status" value="1"/>
</dbReference>
<dbReference type="STRING" id="6186.A0A183JIV1"/>
<dbReference type="WBParaSite" id="SCUD_0000262501-mRNA-1">
    <property type="protein sequence ID" value="SCUD_0000262501-mRNA-1"/>
    <property type="gene ID" value="SCUD_0000262501"/>
</dbReference>
<comment type="similarity">
    <text evidence="3 14">Belongs to the hexokinase family.</text>
</comment>
<evidence type="ECO:0000256" key="12">
    <source>
        <dbReference type="ARBA" id="ARBA00050361"/>
    </source>
</evidence>
<accession>A0A183JIV1</accession>
<dbReference type="InterPro" id="IPR022672">
    <property type="entry name" value="Hexokinase_N"/>
</dbReference>
<dbReference type="GO" id="GO:0005536">
    <property type="term" value="F:D-glucose binding"/>
    <property type="evidence" value="ECO:0007669"/>
    <property type="project" value="InterPro"/>
</dbReference>
<feature type="domain" description="Hexokinase C-terminal" evidence="16">
    <location>
        <begin position="214"/>
        <end position="445"/>
    </location>
</feature>
<dbReference type="GO" id="GO:0005829">
    <property type="term" value="C:cytosol"/>
    <property type="evidence" value="ECO:0007669"/>
    <property type="project" value="TreeGrafter"/>
</dbReference>